<comment type="caution">
    <text evidence="1">The sequence shown here is derived from an EMBL/GenBank/DDBJ whole genome shotgun (WGS) entry which is preliminary data.</text>
</comment>
<dbReference type="EMBL" id="LAZR01021118">
    <property type="protein sequence ID" value="KKL86439.1"/>
    <property type="molecule type" value="Genomic_DNA"/>
</dbReference>
<organism evidence="1">
    <name type="scientific">marine sediment metagenome</name>
    <dbReference type="NCBI Taxonomy" id="412755"/>
    <lineage>
        <taxon>unclassified sequences</taxon>
        <taxon>metagenomes</taxon>
        <taxon>ecological metagenomes</taxon>
    </lineage>
</organism>
<protein>
    <submittedName>
        <fullName evidence="1">Uncharacterized protein</fullName>
    </submittedName>
</protein>
<name>A0A0F9FJ76_9ZZZZ</name>
<reference evidence="1" key="1">
    <citation type="journal article" date="2015" name="Nature">
        <title>Complex archaea that bridge the gap between prokaryotes and eukaryotes.</title>
        <authorList>
            <person name="Spang A."/>
            <person name="Saw J.H."/>
            <person name="Jorgensen S.L."/>
            <person name="Zaremba-Niedzwiedzka K."/>
            <person name="Martijn J."/>
            <person name="Lind A.E."/>
            <person name="van Eijk R."/>
            <person name="Schleper C."/>
            <person name="Guy L."/>
            <person name="Ettema T.J."/>
        </authorList>
    </citation>
    <scope>NUCLEOTIDE SEQUENCE</scope>
</reference>
<gene>
    <name evidence="1" type="ORF">LCGC14_1944750</name>
</gene>
<accession>A0A0F9FJ76</accession>
<dbReference type="AlphaFoldDB" id="A0A0F9FJ76"/>
<sequence length="56" mass="6358">MSLIMLTSNDNFKCDECGEFVSPQAILEGRAIHCLVTPESHWATETFETLCENCYE</sequence>
<evidence type="ECO:0000313" key="1">
    <source>
        <dbReference type="EMBL" id="KKL86439.1"/>
    </source>
</evidence>
<proteinExistence type="predicted"/>